<evidence type="ECO:0000313" key="3">
    <source>
        <dbReference type="Proteomes" id="UP000198599"/>
    </source>
</evidence>
<name>A0A1I4ZUB6_9RHOB</name>
<evidence type="ECO:0000313" key="2">
    <source>
        <dbReference type="EMBL" id="SFN53778.1"/>
    </source>
</evidence>
<keyword evidence="1" id="KW-0732">Signal</keyword>
<evidence type="ECO:0000256" key="1">
    <source>
        <dbReference type="SAM" id="SignalP"/>
    </source>
</evidence>
<proteinExistence type="predicted"/>
<dbReference type="RefSeq" id="WP_092835323.1">
    <property type="nucleotide sequence ID" value="NZ_FOVP01000004.1"/>
</dbReference>
<dbReference type="Proteomes" id="UP000198599">
    <property type="component" value="Unassembled WGS sequence"/>
</dbReference>
<organism evidence="2 3">
    <name type="scientific">Roseovarius lutimaris</name>
    <dbReference type="NCBI Taxonomy" id="1005928"/>
    <lineage>
        <taxon>Bacteria</taxon>
        <taxon>Pseudomonadati</taxon>
        <taxon>Pseudomonadota</taxon>
        <taxon>Alphaproteobacteria</taxon>
        <taxon>Rhodobacterales</taxon>
        <taxon>Roseobacteraceae</taxon>
        <taxon>Roseovarius</taxon>
    </lineage>
</organism>
<dbReference type="AlphaFoldDB" id="A0A1I4ZUB6"/>
<protein>
    <submittedName>
        <fullName evidence="2">Uncharacterized protein</fullName>
    </submittedName>
</protein>
<dbReference type="OrthoDB" id="7725378at2"/>
<keyword evidence="3" id="KW-1185">Reference proteome</keyword>
<sequence length="188" mass="20577">MNRFMMILAALASPAMAQDFSQGSEAKPWNLYAEGPARFEAKVVDILCEMTGDCAADCGGGARQLGLLRKADDVLVFPNKNAQAAFTGAVVELAPFCGKQVEVDGLLIEDPDLGAKNIYLVQKIRTVGDTEWTAANRWTKEWARANPEAKGKGPWFRRDPRVNAEIAAHGYTGIGAEAEKPFIKEWFE</sequence>
<dbReference type="STRING" id="1005928.SAMN04487859_104115"/>
<accession>A0A1I4ZUB6</accession>
<dbReference type="EMBL" id="FOVP01000004">
    <property type="protein sequence ID" value="SFN53778.1"/>
    <property type="molecule type" value="Genomic_DNA"/>
</dbReference>
<gene>
    <name evidence="2" type="ORF">SAMN04487859_104115</name>
</gene>
<reference evidence="3" key="1">
    <citation type="submission" date="2016-10" db="EMBL/GenBank/DDBJ databases">
        <authorList>
            <person name="Varghese N."/>
            <person name="Submissions S."/>
        </authorList>
    </citation>
    <scope>NUCLEOTIDE SEQUENCE [LARGE SCALE GENOMIC DNA]</scope>
    <source>
        <strain evidence="3">DSM 28463</strain>
    </source>
</reference>
<feature type="chain" id="PRO_5011470455" evidence="1">
    <location>
        <begin position="18"/>
        <end position="188"/>
    </location>
</feature>
<feature type="signal peptide" evidence="1">
    <location>
        <begin position="1"/>
        <end position="17"/>
    </location>
</feature>